<dbReference type="Ensembl" id="ENSCINT00000028762.2">
    <property type="protein sequence ID" value="ENSCINP00000028516.2"/>
    <property type="gene ID" value="ENSCING00000016462.2"/>
</dbReference>
<evidence type="ECO:0000313" key="2">
    <source>
        <dbReference type="Proteomes" id="UP000008144"/>
    </source>
</evidence>
<dbReference type="HOGENOM" id="CLU_1331536_0_0_1"/>
<accession>F6Z6B9</accession>
<reference evidence="2" key="1">
    <citation type="journal article" date="2002" name="Science">
        <title>The draft genome of Ciona intestinalis: insights into chordate and vertebrate origins.</title>
        <authorList>
            <person name="Dehal P."/>
            <person name="Satou Y."/>
            <person name="Campbell R.K."/>
            <person name="Chapman J."/>
            <person name="Degnan B."/>
            <person name="De Tomaso A."/>
            <person name="Davidson B."/>
            <person name="Di Gregorio A."/>
            <person name="Gelpke M."/>
            <person name="Goodstein D.M."/>
            <person name="Harafuji N."/>
            <person name="Hastings K.E."/>
            <person name="Ho I."/>
            <person name="Hotta K."/>
            <person name="Huang W."/>
            <person name="Kawashima T."/>
            <person name="Lemaire P."/>
            <person name="Martinez D."/>
            <person name="Meinertzhagen I.A."/>
            <person name="Necula S."/>
            <person name="Nonaka M."/>
            <person name="Putnam N."/>
            <person name="Rash S."/>
            <person name="Saiga H."/>
            <person name="Satake M."/>
            <person name="Terry A."/>
            <person name="Yamada L."/>
            <person name="Wang H.G."/>
            <person name="Awazu S."/>
            <person name="Azumi K."/>
            <person name="Boore J."/>
            <person name="Branno M."/>
            <person name="Chin-Bow S."/>
            <person name="DeSantis R."/>
            <person name="Doyle S."/>
            <person name="Francino P."/>
            <person name="Keys D.N."/>
            <person name="Haga S."/>
            <person name="Hayashi H."/>
            <person name="Hino K."/>
            <person name="Imai K.S."/>
            <person name="Inaba K."/>
            <person name="Kano S."/>
            <person name="Kobayashi K."/>
            <person name="Kobayashi M."/>
            <person name="Lee B.I."/>
            <person name="Makabe K.W."/>
            <person name="Manohar C."/>
            <person name="Matassi G."/>
            <person name="Medina M."/>
            <person name="Mochizuki Y."/>
            <person name="Mount S."/>
            <person name="Morishita T."/>
            <person name="Miura S."/>
            <person name="Nakayama A."/>
            <person name="Nishizaka S."/>
            <person name="Nomoto H."/>
            <person name="Ohta F."/>
            <person name="Oishi K."/>
            <person name="Rigoutsos I."/>
            <person name="Sano M."/>
            <person name="Sasaki A."/>
            <person name="Sasakura Y."/>
            <person name="Shoguchi E."/>
            <person name="Shin-i T."/>
            <person name="Spagnuolo A."/>
            <person name="Stainier D."/>
            <person name="Suzuki M.M."/>
            <person name="Tassy O."/>
            <person name="Takatori N."/>
            <person name="Tokuoka M."/>
            <person name="Yagi K."/>
            <person name="Yoshizaki F."/>
            <person name="Wada S."/>
            <person name="Zhang C."/>
            <person name="Hyatt P.D."/>
            <person name="Larimer F."/>
            <person name="Detter C."/>
            <person name="Doggett N."/>
            <person name="Glavina T."/>
            <person name="Hawkins T."/>
            <person name="Richardson P."/>
            <person name="Lucas S."/>
            <person name="Kohara Y."/>
            <person name="Levine M."/>
            <person name="Satoh N."/>
            <person name="Rokhsar D.S."/>
        </authorList>
    </citation>
    <scope>NUCLEOTIDE SEQUENCE [LARGE SCALE GENOMIC DNA]</scope>
</reference>
<dbReference type="GeneTree" id="ENSGT00530000066354"/>
<name>F6Z6B9_CIOIN</name>
<reference evidence="1" key="3">
    <citation type="submission" date="2025-09" db="UniProtKB">
        <authorList>
            <consortium name="Ensembl"/>
        </authorList>
    </citation>
    <scope>IDENTIFICATION</scope>
</reference>
<dbReference type="AlphaFoldDB" id="F6Z6B9"/>
<evidence type="ECO:0000313" key="1">
    <source>
        <dbReference type="Ensembl" id="ENSCINP00000028516.2"/>
    </source>
</evidence>
<reference evidence="1" key="2">
    <citation type="submission" date="2025-08" db="UniProtKB">
        <authorList>
            <consortium name="Ensembl"/>
        </authorList>
    </citation>
    <scope>IDENTIFICATION</scope>
</reference>
<sequence length="206" mass="22701">MLPPPGLAGFGTAVNRNFVDLVRRSRTIFLPGSAFSCNGILNQLTVFLSQVRPTVQVLYEFVVVQVWRPGVYTDAKSVESLLFPEFRRSGFRLMWETPVSGYSTTAVTLNQLTVPVQKGDVVGFTTKSMFGQQSSSLPFDTFGGQFYASDACSNVVPEINGPMEILSIMSQTRPSYDNVCFDFVSSRTTGSGRRTYSINANVVCQE</sequence>
<protein>
    <submittedName>
        <fullName evidence="1">Uncharacterized protein</fullName>
    </submittedName>
</protein>
<dbReference type="Proteomes" id="UP000008144">
    <property type="component" value="Unassembled WGS sequence"/>
</dbReference>
<organism evidence="1 2">
    <name type="scientific">Ciona intestinalis</name>
    <name type="common">Transparent sea squirt</name>
    <name type="synonym">Ascidia intestinalis</name>
    <dbReference type="NCBI Taxonomy" id="7719"/>
    <lineage>
        <taxon>Eukaryota</taxon>
        <taxon>Metazoa</taxon>
        <taxon>Chordata</taxon>
        <taxon>Tunicata</taxon>
        <taxon>Ascidiacea</taxon>
        <taxon>Phlebobranchia</taxon>
        <taxon>Cionidae</taxon>
        <taxon>Ciona</taxon>
    </lineage>
</organism>
<dbReference type="InParanoid" id="F6Z6B9"/>
<proteinExistence type="predicted"/>
<keyword evidence="2" id="KW-1185">Reference proteome</keyword>